<dbReference type="GeneTree" id="ENSGT00940000160112"/>
<dbReference type="Ensembl" id="ENSOANT00000069880.1">
    <property type="protein sequence ID" value="ENSOANP00000038651.1"/>
    <property type="gene ID" value="ENSOANG00000044514.1"/>
</dbReference>
<gene>
    <name evidence="7" type="primary">CDC42SE1</name>
</gene>
<sequence length="308" mass="32946">MSPAPPPAFPEPGPVPPPAFRRPAAARGQAPPPAFRSRRRPGAGPRPQAPPPPSLPPLSHSGPEPGRRAAGPQRKARPPTRRDPRPDGGPQGLWTLKPPAPTWIPCLPRTERACPPHSCPLLFQLPPSPPPPLPTASPGGGEHLGALPAVILPSGGRGGKLEPAENMSDFWHKLGCCVVEKPQPKKKRRRIDRTMIGEPMNFVHLTHIGSGDMGAGDGLSMVMAGWRGSAGRGRGSCPWGVGSRREGRGDGLEGLGVDGWRRRGDWPEWLCVFPLPTAWPGPLQTGVVQEQMRSKGNRDRPWSSSRGL</sequence>
<reference evidence="7 8" key="1">
    <citation type="journal article" date="2008" name="Nature">
        <title>Genome analysis of the platypus reveals unique signatures of evolution.</title>
        <authorList>
            <person name="Warren W.C."/>
            <person name="Hillier L.W."/>
            <person name="Marshall Graves J.A."/>
            <person name="Birney E."/>
            <person name="Ponting C.P."/>
            <person name="Grutzner F."/>
            <person name="Belov K."/>
            <person name="Miller W."/>
            <person name="Clarke L."/>
            <person name="Chinwalla A.T."/>
            <person name="Yang S.P."/>
            <person name="Heger A."/>
            <person name="Locke D.P."/>
            <person name="Miethke P."/>
            <person name="Waters P.D."/>
            <person name="Veyrunes F."/>
            <person name="Fulton L."/>
            <person name="Fulton B."/>
            <person name="Graves T."/>
            <person name="Wallis J."/>
            <person name="Puente X.S."/>
            <person name="Lopez-Otin C."/>
            <person name="Ordonez G.R."/>
            <person name="Eichler E.E."/>
            <person name="Chen L."/>
            <person name="Cheng Z."/>
            <person name="Deakin J.E."/>
            <person name="Alsop A."/>
            <person name="Thompson K."/>
            <person name="Kirby P."/>
            <person name="Papenfuss A.T."/>
            <person name="Wakefield M.J."/>
            <person name="Olender T."/>
            <person name="Lancet D."/>
            <person name="Huttley G.A."/>
            <person name="Smit A.F."/>
            <person name="Pask A."/>
            <person name="Temple-Smith P."/>
            <person name="Batzer M.A."/>
            <person name="Walker J.A."/>
            <person name="Konkel M.K."/>
            <person name="Harris R.S."/>
            <person name="Whittington C.M."/>
            <person name="Wong E.S."/>
            <person name="Gemmell N.J."/>
            <person name="Buschiazzo E."/>
            <person name="Vargas Jentzsch I.M."/>
            <person name="Merkel A."/>
            <person name="Schmitz J."/>
            <person name="Zemann A."/>
            <person name="Churakov G."/>
            <person name="Kriegs J.O."/>
            <person name="Brosius J."/>
            <person name="Murchison E.P."/>
            <person name="Sachidanandam R."/>
            <person name="Smith C."/>
            <person name="Hannon G.J."/>
            <person name="Tsend-Ayush E."/>
            <person name="McMillan D."/>
            <person name="Attenborough R."/>
            <person name="Rens W."/>
            <person name="Ferguson-Smith M."/>
            <person name="Lefevre C.M."/>
            <person name="Sharp J.A."/>
            <person name="Nicholas K.R."/>
            <person name="Ray D.A."/>
            <person name="Kube M."/>
            <person name="Reinhardt R."/>
            <person name="Pringle T.H."/>
            <person name="Taylor J."/>
            <person name="Jones R.C."/>
            <person name="Nixon B."/>
            <person name="Dacheux J.L."/>
            <person name="Niwa H."/>
            <person name="Sekita Y."/>
            <person name="Huang X."/>
            <person name="Stark A."/>
            <person name="Kheradpour P."/>
            <person name="Kellis M."/>
            <person name="Flicek P."/>
            <person name="Chen Y."/>
            <person name="Webber C."/>
            <person name="Hardison R."/>
            <person name="Nelson J."/>
            <person name="Hallsworth-Pepin K."/>
            <person name="Delehaunty K."/>
            <person name="Markovic C."/>
            <person name="Minx P."/>
            <person name="Feng Y."/>
            <person name="Kremitzki C."/>
            <person name="Mitreva M."/>
            <person name="Glasscock J."/>
            <person name="Wylie T."/>
            <person name="Wohldmann P."/>
            <person name="Thiru P."/>
            <person name="Nhan M.N."/>
            <person name="Pohl C.S."/>
            <person name="Smith S.M."/>
            <person name="Hou S."/>
            <person name="Nefedov M."/>
            <person name="de Jong P.J."/>
            <person name="Renfree M.B."/>
            <person name="Mardis E.R."/>
            <person name="Wilson R.K."/>
        </authorList>
    </citation>
    <scope>NUCLEOTIDE SEQUENCE [LARGE SCALE GENOMIC DNA]</scope>
    <source>
        <strain evidence="7 8">Glennie</strain>
    </source>
</reference>
<evidence type="ECO:0000256" key="3">
    <source>
        <dbReference type="ARBA" id="ARBA00025895"/>
    </source>
</evidence>
<dbReference type="PANTHER" id="PTHR13502:SF3">
    <property type="entry name" value="CDC42 SMALL EFFECTOR PROTEIN 1"/>
    <property type="match status" value="1"/>
</dbReference>
<dbReference type="AlphaFoldDB" id="A0A6I8NC95"/>
<evidence type="ECO:0000256" key="1">
    <source>
        <dbReference type="ARBA" id="ARBA00022907"/>
    </source>
</evidence>
<dbReference type="InterPro" id="IPR000095">
    <property type="entry name" value="CRIB_dom"/>
</dbReference>
<evidence type="ECO:0000256" key="5">
    <source>
        <dbReference type="SAM" id="MobiDB-lite"/>
    </source>
</evidence>
<dbReference type="GO" id="GO:0031267">
    <property type="term" value="F:small GTPase binding"/>
    <property type="evidence" value="ECO:0007669"/>
    <property type="project" value="InterPro"/>
</dbReference>
<evidence type="ECO:0000313" key="8">
    <source>
        <dbReference type="Proteomes" id="UP000002279"/>
    </source>
</evidence>
<dbReference type="PROSITE" id="PS50108">
    <property type="entry name" value="CRIB"/>
    <property type="match status" value="1"/>
</dbReference>
<protein>
    <recommendedName>
        <fullName evidence="4">CDC42 small effector protein 1</fullName>
    </recommendedName>
</protein>
<comment type="function">
    <text evidence="2">Probably involved in the organization of the actin cytoskeleton by acting downstream of CDC42, inducing actin filament assembly. Alters CDC42-induced cell shape changes. In activated T-cells, may play a role in CDC42-mediated F-actin accumulation at the immunological synapse. May play a role in early contractile events in phagocytosis in macrophages.</text>
</comment>
<dbReference type="Proteomes" id="UP000002279">
    <property type="component" value="Chromosome X5"/>
</dbReference>
<feature type="compositionally biased region" description="Pro residues" evidence="5">
    <location>
        <begin position="47"/>
        <end position="56"/>
    </location>
</feature>
<feature type="compositionally biased region" description="Pro residues" evidence="5">
    <location>
        <begin position="1"/>
        <end position="20"/>
    </location>
</feature>
<dbReference type="Bgee" id="ENSOANG00000044514">
    <property type="expression patterns" value="Expressed in fibroblast and 8 other cell types or tissues"/>
</dbReference>
<evidence type="ECO:0000256" key="4">
    <source>
        <dbReference type="ARBA" id="ARBA00039942"/>
    </source>
</evidence>
<reference evidence="7" key="2">
    <citation type="submission" date="2025-08" db="UniProtKB">
        <authorList>
            <consortium name="Ensembl"/>
        </authorList>
    </citation>
    <scope>IDENTIFICATION</scope>
    <source>
        <strain evidence="7">Glennie</strain>
    </source>
</reference>
<dbReference type="InParanoid" id="A0A6I8NC95"/>
<proteinExistence type="predicted"/>
<feature type="region of interest" description="Disordered" evidence="5">
    <location>
        <begin position="1"/>
        <end position="100"/>
    </location>
</feature>
<keyword evidence="1" id="KW-0581">Phagocytosis</keyword>
<name>A0A6I8NC95_ORNAN</name>
<evidence type="ECO:0000256" key="2">
    <source>
        <dbReference type="ARBA" id="ARBA00025235"/>
    </source>
</evidence>
<evidence type="ECO:0000259" key="6">
    <source>
        <dbReference type="PROSITE" id="PS50108"/>
    </source>
</evidence>
<evidence type="ECO:0000313" key="7">
    <source>
        <dbReference type="Ensembl" id="ENSOANP00000038651.1"/>
    </source>
</evidence>
<accession>A0A6I8NC95</accession>
<dbReference type="InterPro" id="IPR039056">
    <property type="entry name" value="SPEC"/>
</dbReference>
<reference evidence="7" key="3">
    <citation type="submission" date="2025-09" db="UniProtKB">
        <authorList>
            <consortium name="Ensembl"/>
        </authorList>
    </citation>
    <scope>IDENTIFICATION</scope>
    <source>
        <strain evidence="7">Glennie</strain>
    </source>
</reference>
<dbReference type="GO" id="GO:0006909">
    <property type="term" value="P:phagocytosis"/>
    <property type="evidence" value="ECO:0007669"/>
    <property type="project" value="UniProtKB-KW"/>
</dbReference>
<comment type="subunit">
    <text evidence="3">Interacts with CDC42 (in GTP-bound form). Interacts weakly with RAC1 and not at all with RHOA.</text>
</comment>
<feature type="domain" description="CRIB" evidence="6">
    <location>
        <begin position="196"/>
        <end position="209"/>
    </location>
</feature>
<keyword evidence="8" id="KW-1185">Reference proteome</keyword>
<dbReference type="PANTHER" id="PTHR13502">
    <property type="entry name" value="CDC42 SMALL EFFECTOR PROTEIN HOMOLOG"/>
    <property type="match status" value="1"/>
</dbReference>
<organism evidence="7 8">
    <name type="scientific">Ornithorhynchus anatinus</name>
    <name type="common">Duckbill platypus</name>
    <dbReference type="NCBI Taxonomy" id="9258"/>
    <lineage>
        <taxon>Eukaryota</taxon>
        <taxon>Metazoa</taxon>
        <taxon>Chordata</taxon>
        <taxon>Craniata</taxon>
        <taxon>Vertebrata</taxon>
        <taxon>Euteleostomi</taxon>
        <taxon>Mammalia</taxon>
        <taxon>Monotremata</taxon>
        <taxon>Ornithorhynchidae</taxon>
        <taxon>Ornithorhynchus</taxon>
    </lineage>
</organism>
<dbReference type="GO" id="GO:0035023">
    <property type="term" value="P:regulation of Rho protein signal transduction"/>
    <property type="evidence" value="ECO:0007669"/>
    <property type="project" value="InterPro"/>
</dbReference>